<dbReference type="InterPro" id="IPR036390">
    <property type="entry name" value="WH_DNA-bd_sf"/>
</dbReference>
<dbReference type="KEGG" id="sllo:ISP08_12530"/>
<keyword evidence="7" id="KW-1185">Reference proteome</keyword>
<dbReference type="SUPFAM" id="SSF46785">
    <property type="entry name" value="Winged helix' DNA-binding domain"/>
    <property type="match status" value="1"/>
</dbReference>
<name>A0A7T1F9X4_9STAP</name>
<feature type="domain" description="HTH lysR-type" evidence="5">
    <location>
        <begin position="1"/>
        <end position="58"/>
    </location>
</feature>
<evidence type="ECO:0000313" key="7">
    <source>
        <dbReference type="Proteomes" id="UP000594455"/>
    </source>
</evidence>
<dbReference type="Gene3D" id="3.40.190.10">
    <property type="entry name" value="Periplasmic binding protein-like II"/>
    <property type="match status" value="2"/>
</dbReference>
<dbReference type="Gene3D" id="1.10.10.10">
    <property type="entry name" value="Winged helix-like DNA-binding domain superfamily/Winged helix DNA-binding domain"/>
    <property type="match status" value="1"/>
</dbReference>
<dbReference type="CDD" id="cd08420">
    <property type="entry name" value="PBP2_CysL_like"/>
    <property type="match status" value="1"/>
</dbReference>
<dbReference type="GO" id="GO:0000976">
    <property type="term" value="F:transcription cis-regulatory region binding"/>
    <property type="evidence" value="ECO:0007669"/>
    <property type="project" value="TreeGrafter"/>
</dbReference>
<evidence type="ECO:0000256" key="1">
    <source>
        <dbReference type="ARBA" id="ARBA00009437"/>
    </source>
</evidence>
<dbReference type="PANTHER" id="PTHR30126:SF39">
    <property type="entry name" value="HTH-TYPE TRANSCRIPTIONAL REGULATOR CYSL"/>
    <property type="match status" value="1"/>
</dbReference>
<dbReference type="PROSITE" id="PS50931">
    <property type="entry name" value="HTH_LYSR"/>
    <property type="match status" value="1"/>
</dbReference>
<gene>
    <name evidence="6" type="ORF">ISP08_12530</name>
</gene>
<evidence type="ECO:0000256" key="4">
    <source>
        <dbReference type="ARBA" id="ARBA00023163"/>
    </source>
</evidence>
<evidence type="ECO:0000256" key="2">
    <source>
        <dbReference type="ARBA" id="ARBA00023015"/>
    </source>
</evidence>
<proteinExistence type="inferred from homology"/>
<sequence>MDINNLKVFCDIAENVSFTETAQKHFISQSAVTKQIRKLEDFYRSTFFYRNSGVTTLTEAGSIFYPYAKELVRLNDLAYDEIQMQNSQKSPVLTVGASFTIGEYSLPNLVIELKKQHPNVQINLKIGNTPTIIKKLEHNEIDIALVESEFDQKNFSVFNFEKDIIVPVCSNKNDLSKLEKVTVNDLYKEQMIVRESGSGMRTAIDNHLNQYEFLEKSKVMELGSIQAIKSAIEADLGISFLPKISIQKELKLDTLKIINVEELNISRDFWCVQKPTRFKKRIVIEFLNLLKQSS</sequence>
<dbReference type="AlphaFoldDB" id="A0A7T1F9X4"/>
<organism evidence="6 7">
    <name type="scientific">Staphylococcus lloydii</name>
    <dbReference type="NCBI Taxonomy" id="2781774"/>
    <lineage>
        <taxon>Bacteria</taxon>
        <taxon>Bacillati</taxon>
        <taxon>Bacillota</taxon>
        <taxon>Bacilli</taxon>
        <taxon>Bacillales</taxon>
        <taxon>Staphylococcaceae</taxon>
        <taxon>Staphylococcus</taxon>
    </lineage>
</organism>
<keyword evidence="4" id="KW-0804">Transcription</keyword>
<dbReference type="Pfam" id="PF00126">
    <property type="entry name" value="HTH_1"/>
    <property type="match status" value="1"/>
</dbReference>
<dbReference type="SUPFAM" id="SSF53850">
    <property type="entry name" value="Periplasmic binding protein-like II"/>
    <property type="match status" value="1"/>
</dbReference>
<comment type="similarity">
    <text evidence="1">Belongs to the LysR transcriptional regulatory family.</text>
</comment>
<dbReference type="PANTHER" id="PTHR30126">
    <property type="entry name" value="HTH-TYPE TRANSCRIPTIONAL REGULATOR"/>
    <property type="match status" value="1"/>
</dbReference>
<dbReference type="Pfam" id="PF03466">
    <property type="entry name" value="LysR_substrate"/>
    <property type="match status" value="1"/>
</dbReference>
<reference evidence="6 7" key="1">
    <citation type="submission" date="2020-10" db="EMBL/GenBank/DDBJ databases">
        <title>Closed genome sequences of Staphylococcus lloydii sp. nov. and Staphylococcus durrellii sp. nov. Isolated from Captive Fruit Bats (Pteropus livingstonii).</title>
        <authorList>
            <person name="Fountain K."/>
        </authorList>
    </citation>
    <scope>NUCLEOTIDE SEQUENCE [LARGE SCALE GENOMIC DNA]</scope>
    <source>
        <strain evidence="6 7">23_2_7_LY</strain>
    </source>
</reference>
<keyword evidence="2" id="KW-0805">Transcription regulation</keyword>
<evidence type="ECO:0000259" key="5">
    <source>
        <dbReference type="PROSITE" id="PS50931"/>
    </source>
</evidence>
<dbReference type="InterPro" id="IPR005119">
    <property type="entry name" value="LysR_subst-bd"/>
</dbReference>
<evidence type="ECO:0000313" key="6">
    <source>
        <dbReference type="EMBL" id="QPM75121.1"/>
    </source>
</evidence>
<dbReference type="Proteomes" id="UP000594455">
    <property type="component" value="Chromosome"/>
</dbReference>
<keyword evidence="3" id="KW-0238">DNA-binding</keyword>
<dbReference type="GO" id="GO:0003700">
    <property type="term" value="F:DNA-binding transcription factor activity"/>
    <property type="evidence" value="ECO:0007669"/>
    <property type="project" value="InterPro"/>
</dbReference>
<dbReference type="EMBL" id="CP064056">
    <property type="protein sequence ID" value="QPM75121.1"/>
    <property type="molecule type" value="Genomic_DNA"/>
</dbReference>
<protein>
    <submittedName>
        <fullName evidence="6">LysR family transcriptional regulator</fullName>
    </submittedName>
</protein>
<dbReference type="InterPro" id="IPR036388">
    <property type="entry name" value="WH-like_DNA-bd_sf"/>
</dbReference>
<evidence type="ECO:0000256" key="3">
    <source>
        <dbReference type="ARBA" id="ARBA00023125"/>
    </source>
</evidence>
<dbReference type="RefSeq" id="WP_195718863.1">
    <property type="nucleotide sequence ID" value="NZ_CP064056.1"/>
</dbReference>
<dbReference type="InterPro" id="IPR000847">
    <property type="entry name" value="LysR_HTH_N"/>
</dbReference>
<accession>A0A7T1F9X4</accession>